<feature type="compositionally biased region" description="Low complexity" evidence="1">
    <location>
        <begin position="17"/>
        <end position="30"/>
    </location>
</feature>
<evidence type="ECO:0000313" key="2">
    <source>
        <dbReference type="EMBL" id="EMD36711.1"/>
    </source>
</evidence>
<feature type="region of interest" description="Disordered" evidence="1">
    <location>
        <begin position="1"/>
        <end position="35"/>
    </location>
</feature>
<protein>
    <submittedName>
        <fullName evidence="2">Uncharacterized protein</fullName>
    </submittedName>
</protein>
<dbReference type="EMBL" id="KB445797">
    <property type="protein sequence ID" value="EMD36711.1"/>
    <property type="molecule type" value="Genomic_DNA"/>
</dbReference>
<evidence type="ECO:0000256" key="1">
    <source>
        <dbReference type="SAM" id="MobiDB-lite"/>
    </source>
</evidence>
<sequence length="144" mass="16533">MPQPVPERDRVSNADQVEPGVNVEPEVPTPNDQTVLKSGASEYQELRAGRSPTISFPADTNTDTLLEIIRHLTRANITLQQRLRRSESRRMQLERDVVILHMLTFVWKEYAMDIEAYLDDRDAQIDMWQDWAKTAGRGVVTLDV</sequence>
<proteinExistence type="predicted"/>
<feature type="compositionally biased region" description="Basic and acidic residues" evidence="1">
    <location>
        <begin position="1"/>
        <end position="12"/>
    </location>
</feature>
<accession>M2RD17</accession>
<dbReference type="HOGENOM" id="CLU_1796245_0_0_1"/>
<evidence type="ECO:0000313" key="3">
    <source>
        <dbReference type="Proteomes" id="UP000016930"/>
    </source>
</evidence>
<keyword evidence="3" id="KW-1185">Reference proteome</keyword>
<dbReference type="AlphaFoldDB" id="M2RD17"/>
<reference evidence="2 3" key="1">
    <citation type="journal article" date="2012" name="Proc. Natl. Acad. Sci. U.S.A.">
        <title>Comparative genomics of Ceriporiopsis subvermispora and Phanerochaete chrysosporium provide insight into selective ligninolysis.</title>
        <authorList>
            <person name="Fernandez-Fueyo E."/>
            <person name="Ruiz-Duenas F.J."/>
            <person name="Ferreira P."/>
            <person name="Floudas D."/>
            <person name="Hibbett D.S."/>
            <person name="Canessa P."/>
            <person name="Larrondo L.F."/>
            <person name="James T.Y."/>
            <person name="Seelenfreund D."/>
            <person name="Lobos S."/>
            <person name="Polanco R."/>
            <person name="Tello M."/>
            <person name="Honda Y."/>
            <person name="Watanabe T."/>
            <person name="Watanabe T."/>
            <person name="Ryu J.S."/>
            <person name="Kubicek C.P."/>
            <person name="Schmoll M."/>
            <person name="Gaskell J."/>
            <person name="Hammel K.E."/>
            <person name="St John F.J."/>
            <person name="Vanden Wymelenberg A."/>
            <person name="Sabat G."/>
            <person name="Splinter BonDurant S."/>
            <person name="Syed K."/>
            <person name="Yadav J.S."/>
            <person name="Doddapaneni H."/>
            <person name="Subramanian V."/>
            <person name="Lavin J.L."/>
            <person name="Oguiza J.A."/>
            <person name="Perez G."/>
            <person name="Pisabarro A.G."/>
            <person name="Ramirez L."/>
            <person name="Santoyo F."/>
            <person name="Master E."/>
            <person name="Coutinho P.M."/>
            <person name="Henrissat B."/>
            <person name="Lombard V."/>
            <person name="Magnuson J.K."/>
            <person name="Kuees U."/>
            <person name="Hori C."/>
            <person name="Igarashi K."/>
            <person name="Samejima M."/>
            <person name="Held B.W."/>
            <person name="Barry K.W."/>
            <person name="LaButti K.M."/>
            <person name="Lapidus A."/>
            <person name="Lindquist E.A."/>
            <person name="Lucas S.M."/>
            <person name="Riley R."/>
            <person name="Salamov A.A."/>
            <person name="Hoffmeister D."/>
            <person name="Schwenk D."/>
            <person name="Hadar Y."/>
            <person name="Yarden O."/>
            <person name="de Vries R.P."/>
            <person name="Wiebenga A."/>
            <person name="Stenlid J."/>
            <person name="Eastwood D."/>
            <person name="Grigoriev I.V."/>
            <person name="Berka R.M."/>
            <person name="Blanchette R.A."/>
            <person name="Kersten P."/>
            <person name="Martinez A.T."/>
            <person name="Vicuna R."/>
            <person name="Cullen D."/>
        </authorList>
    </citation>
    <scope>NUCLEOTIDE SEQUENCE [LARGE SCALE GENOMIC DNA]</scope>
    <source>
        <strain evidence="2 3">B</strain>
    </source>
</reference>
<organism evidence="2 3">
    <name type="scientific">Ceriporiopsis subvermispora (strain B)</name>
    <name type="common">White-rot fungus</name>
    <name type="synonym">Gelatoporia subvermispora</name>
    <dbReference type="NCBI Taxonomy" id="914234"/>
    <lineage>
        <taxon>Eukaryota</taxon>
        <taxon>Fungi</taxon>
        <taxon>Dikarya</taxon>
        <taxon>Basidiomycota</taxon>
        <taxon>Agaricomycotina</taxon>
        <taxon>Agaricomycetes</taxon>
        <taxon>Polyporales</taxon>
        <taxon>Gelatoporiaceae</taxon>
        <taxon>Gelatoporia</taxon>
    </lineage>
</organism>
<dbReference type="Proteomes" id="UP000016930">
    <property type="component" value="Unassembled WGS sequence"/>
</dbReference>
<gene>
    <name evidence="2" type="ORF">CERSUDRAFT_94981</name>
</gene>
<name>M2RD17_CERS8</name>